<dbReference type="EMBL" id="DTMM01000091">
    <property type="protein sequence ID" value="HFT93228.1"/>
    <property type="molecule type" value="Genomic_DNA"/>
</dbReference>
<sequence length="486" mass="54702">MVDSSPPTPGEMSEGMSRMDARRALTREGVFSKPFRLPREPLALPGCDPTTISLLGKAMLDFYRELDYLYFQSLEPDSSYAFVHEILDAGKPDDLLRFARAKKFRHDLPLVLRPDLLLTASGPVLTEMDAVPGGMGILLKISRILQDHGQTDIWGGVQGMLEGFAGMIRSLDPSPCLAIVVSEESRDYWPEMVFLAKCLSEAYFPAFCLRPHEIRFDEGGIFYRDDQMTEHRISVVYRFFELFDLPNIPKSDILLYFAKGGKVKITPPIKPWLEEKSALALWRNPRLRPFWKSRMDPDSFGLLDRLIPPTWILDPSPVPAEAFVPDLLIGGRQLWDFGELRRLTQKERHIIIKPSGFSPLAWGSRGVVVGHDLSEEDWQKALDEAFSAFSSTPHVLQPFLKTSPVSCPSWDPLTGLPTEEKMRVRACPYYFVVGQNVWMGGIMGTAVPMDKKIIHGMVDSIIFPAARPEVLFPRPVSAGKGTIIPD</sequence>
<gene>
    <name evidence="1" type="ORF">ENX03_04690</name>
</gene>
<evidence type="ECO:0000313" key="1">
    <source>
        <dbReference type="EMBL" id="HFT93228.1"/>
    </source>
</evidence>
<comment type="caution">
    <text evidence="1">The sequence shown here is derived from an EMBL/GenBank/DDBJ whole genome shotgun (WGS) entry which is preliminary data.</text>
</comment>
<organism evidence="1">
    <name type="scientific">Leptospirillum ferriphilum</name>
    <dbReference type="NCBI Taxonomy" id="178606"/>
    <lineage>
        <taxon>Bacteria</taxon>
        <taxon>Pseudomonadati</taxon>
        <taxon>Nitrospirota</taxon>
        <taxon>Nitrospiria</taxon>
        <taxon>Nitrospirales</taxon>
        <taxon>Nitrospiraceae</taxon>
        <taxon>Leptospirillum</taxon>
    </lineage>
</organism>
<proteinExistence type="predicted"/>
<reference evidence="1" key="1">
    <citation type="journal article" date="2020" name="mSystems">
        <title>Genome- and Community-Level Interaction Insights into Carbon Utilization and Element Cycling Functions of Hydrothermarchaeota in Hydrothermal Sediment.</title>
        <authorList>
            <person name="Zhou Z."/>
            <person name="Liu Y."/>
            <person name="Xu W."/>
            <person name="Pan J."/>
            <person name="Luo Z.H."/>
            <person name="Li M."/>
        </authorList>
    </citation>
    <scope>NUCLEOTIDE SEQUENCE [LARGE SCALE GENOMIC DNA]</scope>
    <source>
        <strain evidence="1">SpSt-902</strain>
    </source>
</reference>
<dbReference type="AlphaFoldDB" id="A0A7C3QWB4"/>
<name>A0A7C3QWB4_9BACT</name>
<evidence type="ECO:0008006" key="2">
    <source>
        <dbReference type="Google" id="ProtNLM"/>
    </source>
</evidence>
<accession>A0A7C3QWB4</accession>
<protein>
    <recommendedName>
        <fullName evidence="2">Glutathionylspermidine synthase pre-ATP-grasp-like domain-containing protein</fullName>
    </recommendedName>
</protein>